<dbReference type="RefSeq" id="WP_101310917.1">
    <property type="nucleotide sequence ID" value="NZ_MVDE01000030.1"/>
</dbReference>
<dbReference type="Proteomes" id="UP000233618">
    <property type="component" value="Unassembled WGS sequence"/>
</dbReference>
<dbReference type="PROSITE" id="PS52016">
    <property type="entry name" value="TONB_DEPENDENT_REC_3"/>
    <property type="match status" value="1"/>
</dbReference>
<protein>
    <recommendedName>
        <fullName evidence="8">TonB-dependent receptor plug domain-containing protein</fullName>
    </recommendedName>
</protein>
<evidence type="ECO:0000256" key="4">
    <source>
        <dbReference type="ARBA" id="ARBA00022692"/>
    </source>
</evidence>
<keyword evidence="4 7" id="KW-0812">Transmembrane</keyword>
<gene>
    <name evidence="9" type="ORF">BZG01_16295</name>
</gene>
<comment type="subcellular location">
    <subcellularLocation>
        <location evidence="1 7">Cell outer membrane</location>
        <topology evidence="1 7">Multi-pass membrane protein</topology>
    </subcellularLocation>
</comment>
<dbReference type="InterPro" id="IPR036942">
    <property type="entry name" value="Beta-barrel_TonB_sf"/>
</dbReference>
<dbReference type="InterPro" id="IPR023997">
    <property type="entry name" value="TonB-dep_OMP_SusC/RagA_CS"/>
</dbReference>
<comment type="caution">
    <text evidence="9">The sequence shown here is derived from an EMBL/GenBank/DDBJ whole genome shotgun (WGS) entry which is preliminary data.</text>
</comment>
<reference evidence="9 10" key="1">
    <citation type="journal article" date="2017" name="Front. Microbiol.">
        <title>Labilibaculum manganireducens gen. nov., sp. nov. and Labilibaculum filiforme sp. nov., Novel Bacteroidetes Isolated from Subsurface Sediments of the Baltic Sea.</title>
        <authorList>
            <person name="Vandieken V."/>
            <person name="Marshall I.P."/>
            <person name="Niemann H."/>
            <person name="Engelen B."/>
            <person name="Cypionka H."/>
        </authorList>
    </citation>
    <scope>NUCLEOTIDE SEQUENCE [LARGE SCALE GENOMIC DNA]</scope>
    <source>
        <strain evidence="9 10">59.10-2M</strain>
    </source>
</reference>
<name>A0A2N3HYY0_9BACT</name>
<keyword evidence="6 7" id="KW-0998">Cell outer membrane</keyword>
<proteinExistence type="inferred from homology"/>
<dbReference type="Gene3D" id="2.170.130.10">
    <property type="entry name" value="TonB-dependent receptor, plug domain"/>
    <property type="match status" value="1"/>
</dbReference>
<evidence type="ECO:0000313" key="10">
    <source>
        <dbReference type="Proteomes" id="UP000233618"/>
    </source>
</evidence>
<dbReference type="Gene3D" id="2.60.40.1120">
    <property type="entry name" value="Carboxypeptidase-like, regulatory domain"/>
    <property type="match status" value="1"/>
</dbReference>
<sequence>MKKNLKWRCLSPAVRKTLLAMKLSLLLMLVCTLQLSASVSLGQQVSVQSGESSVGSILEDLNHQTGNIFMYNKEDVDDQISIELNMTNGSLEEVLDEICRQTPFKYEIIDEFVVITRKAPVTEPAVEQEKKELKGRITDKEGVPLPGVSVVVKGTNTGVATNIDGEYVINIEDENTVLVFSFVGMVPQEIAYKGNADLNVVLNYDTANLDEVVVTGFQTISKERATGSFDIINKKALDKPSMSLATRLVGTTAGMRSTLDRDGNAKFEIRGQTSFETSSSPLVVVDGFPVKGNFNSINPNEVESVCVLKDAAATSIWGARAANGVIVVTTKKAGKDTPLRVEFSSFLKIGAEYDMDYSNNKPSSAETIEYEQYAFDKWGARMIGDSDSWSNLCTARTPAVTLLSEHRLGKISDEELQVGLNQLKTLDNRGQIRKYILQRPISQQYNLSLSGSTSRMSNRLSLLYNTSRPAFKGNESKGYMLNYNVSASLAKWIDLDISSMIQYQDNENGGFNGGHITSLAPYEMLVNPDGSHTNISNNYYAPNIERHVPTGSFPYTNWGYNPIDEVNSTSKTSKDLNARIQAGLSIKLFEGLRYSTKIQYELYNNWRKEHYGENSLYVRSMVNRTSSWDRETGEIVANLPKGDILKQDRSESKNYNFRNQLDFSRTFNEVHTLSFLAGTEISQTRRLDFDYSTTYGYNNETLNSAPFPNGTGYPNRIYDWSGYSTQFYYTNAFSDGITRYFSYYGNMGYCYKNRYDISASYRTDASNFISDDPKYRYSPFWSVGAGWVLSEESFMSDVSWVDRLSARATFGYNGNSDNSTSFKPLVSVGNRDAETGDLYVFISSKGNPTLRWEKTGTLNLGIDYSLFKGKLYGKVDMYNKHGKDILTYVSIPSVNGSSQQRMNNAEMLNQGIEFSFGTHQQLTKDLTWNGNLNFSYNRNKVKKLYIASYSGYELTIGYEVEGEDANSLWVYKYAGIQNMGSETSPNMQPVIHGVDGALYQIGDSRSENGLDYLKNAGTRVPPYTLGFSNNFSYKNFDLSFVFTGAFGHKFLRSGFNYQTSSGRNLPNGFLSDVFADGKPLRNTGKIELPYDENDYDYYYWHKNNMDYMVANAWNIRLQEVNLTYQLPKRIISNLNLRRVVAYVQANNLLTLKGTKEDPEFTRGSQRLLPSYTFGFKLDF</sequence>
<feature type="domain" description="TonB-dependent receptor plug" evidence="8">
    <location>
        <begin position="222"/>
        <end position="325"/>
    </location>
</feature>
<evidence type="ECO:0000313" key="9">
    <source>
        <dbReference type="EMBL" id="PKQ63280.1"/>
    </source>
</evidence>
<dbReference type="Pfam" id="PF07715">
    <property type="entry name" value="Plug"/>
    <property type="match status" value="1"/>
</dbReference>
<dbReference type="NCBIfam" id="TIGR04057">
    <property type="entry name" value="SusC_RagA_signa"/>
    <property type="match status" value="1"/>
</dbReference>
<dbReference type="Gene3D" id="2.40.170.20">
    <property type="entry name" value="TonB-dependent receptor, beta-barrel domain"/>
    <property type="match status" value="1"/>
</dbReference>
<keyword evidence="10" id="KW-1185">Reference proteome</keyword>
<accession>A0A2N3HYY0</accession>
<dbReference type="InterPro" id="IPR023996">
    <property type="entry name" value="TonB-dep_OMP_SusC/RagA"/>
</dbReference>
<comment type="similarity">
    <text evidence="7">Belongs to the TonB-dependent receptor family.</text>
</comment>
<keyword evidence="3 7" id="KW-1134">Transmembrane beta strand</keyword>
<evidence type="ECO:0000259" key="8">
    <source>
        <dbReference type="Pfam" id="PF07715"/>
    </source>
</evidence>
<dbReference type="InterPro" id="IPR037066">
    <property type="entry name" value="Plug_dom_sf"/>
</dbReference>
<dbReference type="InterPro" id="IPR008969">
    <property type="entry name" value="CarboxyPept-like_regulatory"/>
</dbReference>
<dbReference type="NCBIfam" id="TIGR04056">
    <property type="entry name" value="OMP_RagA_SusC"/>
    <property type="match status" value="1"/>
</dbReference>
<dbReference type="SUPFAM" id="SSF56935">
    <property type="entry name" value="Porins"/>
    <property type="match status" value="1"/>
</dbReference>
<dbReference type="InterPro" id="IPR039426">
    <property type="entry name" value="TonB-dep_rcpt-like"/>
</dbReference>
<dbReference type="GO" id="GO:0009279">
    <property type="term" value="C:cell outer membrane"/>
    <property type="evidence" value="ECO:0007669"/>
    <property type="project" value="UniProtKB-SubCell"/>
</dbReference>
<evidence type="ECO:0000256" key="5">
    <source>
        <dbReference type="ARBA" id="ARBA00023136"/>
    </source>
</evidence>
<dbReference type="SUPFAM" id="SSF49464">
    <property type="entry name" value="Carboxypeptidase regulatory domain-like"/>
    <property type="match status" value="1"/>
</dbReference>
<keyword evidence="2 7" id="KW-0813">Transport</keyword>
<dbReference type="EMBL" id="MVDE01000030">
    <property type="protein sequence ID" value="PKQ63280.1"/>
    <property type="molecule type" value="Genomic_DNA"/>
</dbReference>
<dbReference type="AlphaFoldDB" id="A0A2N3HYY0"/>
<evidence type="ECO:0000256" key="2">
    <source>
        <dbReference type="ARBA" id="ARBA00022448"/>
    </source>
</evidence>
<evidence type="ECO:0000256" key="1">
    <source>
        <dbReference type="ARBA" id="ARBA00004571"/>
    </source>
</evidence>
<evidence type="ECO:0000256" key="3">
    <source>
        <dbReference type="ARBA" id="ARBA00022452"/>
    </source>
</evidence>
<dbReference type="InterPro" id="IPR012910">
    <property type="entry name" value="Plug_dom"/>
</dbReference>
<dbReference type="Pfam" id="PF13715">
    <property type="entry name" value="CarbopepD_reg_2"/>
    <property type="match status" value="1"/>
</dbReference>
<keyword evidence="5 7" id="KW-0472">Membrane</keyword>
<organism evidence="9 10">
    <name type="scientific">Labilibaculum manganireducens</name>
    <dbReference type="NCBI Taxonomy" id="1940525"/>
    <lineage>
        <taxon>Bacteria</taxon>
        <taxon>Pseudomonadati</taxon>
        <taxon>Bacteroidota</taxon>
        <taxon>Bacteroidia</taxon>
        <taxon>Marinilabiliales</taxon>
        <taxon>Marinifilaceae</taxon>
        <taxon>Labilibaculum</taxon>
    </lineage>
</organism>
<evidence type="ECO:0000256" key="7">
    <source>
        <dbReference type="PROSITE-ProRule" id="PRU01360"/>
    </source>
</evidence>
<evidence type="ECO:0000256" key="6">
    <source>
        <dbReference type="ARBA" id="ARBA00023237"/>
    </source>
</evidence>